<evidence type="ECO:0000313" key="2">
    <source>
        <dbReference type="EMBL" id="RAZ76569.1"/>
    </source>
</evidence>
<dbReference type="Proteomes" id="UP000251002">
    <property type="component" value="Unassembled WGS sequence"/>
</dbReference>
<keyword evidence="3" id="KW-1185">Reference proteome</keyword>
<comment type="caution">
    <text evidence="2">The sequence shown here is derived from an EMBL/GenBank/DDBJ whole genome shotgun (WGS) entry which is preliminary data.</text>
</comment>
<sequence>MDVQMLKGMVLFDRLPVRHAAKDKVFGEVKRSLAGAAGEKRTAELLERELDLAEKAKIFRGVWLPYMDGFAQVDVLLLHPNFICALEVKNMVGEFYFDKDNFQFYRIVDGRKEGMRNPESQLHRAVKATEKFFGFKVHGTIVMSSRSGRVAVPPKLYPVIALDYLPFHIEKMVDPLLSFDVEGLEGLVRRSRGQFNGPDLLLKHKLTRDCLEVGVRCLGCRRVMCEWRDRKWRCSYCGSISSNAHEFALQEYTILFGSELTTEFAYKWLGIKDKYVLYRLLGNCTIKSNKRGTRYIIENRSLLIDHFKEIYS</sequence>
<dbReference type="Pfam" id="PF08378">
    <property type="entry name" value="NERD"/>
    <property type="match status" value="1"/>
</dbReference>
<proteinExistence type="predicted"/>
<dbReference type="EMBL" id="QLZR01000004">
    <property type="protein sequence ID" value="RAZ76569.1"/>
    <property type="molecule type" value="Genomic_DNA"/>
</dbReference>
<name>A0A365KTQ7_9BACL</name>
<protein>
    <submittedName>
        <fullName evidence="2">NERD domain-containing protein</fullName>
    </submittedName>
</protein>
<accession>A0A365KTQ7</accession>
<gene>
    <name evidence="2" type="ORF">DP120_11055</name>
</gene>
<dbReference type="PROSITE" id="PS50965">
    <property type="entry name" value="NERD"/>
    <property type="match status" value="1"/>
</dbReference>
<evidence type="ECO:0000313" key="3">
    <source>
        <dbReference type="Proteomes" id="UP000251002"/>
    </source>
</evidence>
<feature type="domain" description="NERD" evidence="1">
    <location>
        <begin position="34"/>
        <end position="152"/>
    </location>
</feature>
<dbReference type="InterPro" id="IPR011528">
    <property type="entry name" value="NERD"/>
</dbReference>
<evidence type="ECO:0000259" key="1">
    <source>
        <dbReference type="PROSITE" id="PS50965"/>
    </source>
</evidence>
<organism evidence="2 3">
    <name type="scientific">Planococcus halotolerans</name>
    <dbReference type="NCBI Taxonomy" id="2233542"/>
    <lineage>
        <taxon>Bacteria</taxon>
        <taxon>Bacillati</taxon>
        <taxon>Bacillota</taxon>
        <taxon>Bacilli</taxon>
        <taxon>Bacillales</taxon>
        <taxon>Caryophanaceae</taxon>
        <taxon>Planococcus</taxon>
    </lineage>
</organism>
<dbReference type="AlphaFoldDB" id="A0A365KTQ7"/>
<reference evidence="2 3" key="1">
    <citation type="submission" date="2018-06" db="EMBL/GenBank/DDBJ databases">
        <title>The draft genome sequences of strains SCU63 and S1.</title>
        <authorList>
            <person name="Gan L."/>
        </authorList>
    </citation>
    <scope>NUCLEOTIDE SEQUENCE [LARGE SCALE GENOMIC DNA]</scope>
    <source>
        <strain evidence="2 3">SCU63</strain>
    </source>
</reference>